<feature type="domain" description="K Homology" evidence="4">
    <location>
        <begin position="410"/>
        <end position="485"/>
    </location>
</feature>
<feature type="compositionally biased region" description="Polar residues" evidence="3">
    <location>
        <begin position="26"/>
        <end position="38"/>
    </location>
</feature>
<gene>
    <name evidence="5" type="ORF">HPP92_017689</name>
</gene>
<evidence type="ECO:0000259" key="4">
    <source>
        <dbReference type="SMART" id="SM00322"/>
    </source>
</evidence>
<dbReference type="CDD" id="cd22460">
    <property type="entry name" value="KH-I_PEPPER_rpt2_like"/>
    <property type="match status" value="2"/>
</dbReference>
<evidence type="ECO:0000256" key="2">
    <source>
        <dbReference type="PROSITE-ProRule" id="PRU00117"/>
    </source>
</evidence>
<evidence type="ECO:0000313" key="5">
    <source>
        <dbReference type="EMBL" id="KAG0466109.1"/>
    </source>
</evidence>
<sequence>MAFPFTPSKRPFERYPMEPSGRGKWQKTSPSIPQQSQFKMPPGSIVFRVLCPASKSGSVIGKGGGIVTKIRQETGAKIKLEETVPGCEERVIVISGSVKDYEVSNEQTMQDDNDGNTGTGENGKPTEEDEKEKVGSSILEVPKAVKATSLVQKALLLIFERILDGEPENDDGDEESKKSYLSARLLVLSNQVGCLLGKGGSVIKQMSTDSGSQIRILPRDKLPLCASAQDEIVQITGGIDSIRRALQLVSQQLLDNPPRDRDFPPDVPPGSSSHAFAPARPEGFNPSPYHMPVQGPPFPSRSSYDAPDIPSFPKFHEGPATGKISSDLLIFRLLCSNDKVGSVIGKGGNIVKNLQHETGCDIKVLETPSEVDDRIIVISGPALPGDRISPSQDAVLRVHHRIVMAMPENKDVMSRLLVSSNQIGCLLGKGGSVISEMRKLTGAHIRVLSKDQMPKGFPENDEMVQVSGEFGAVQEALLQITSRLRGHFFRDKASALNHPPFFDQMPPFGSYGGRREPTPPRLYGGLPPFQKDARAHEGRAAFPHGIHGSGVPSLGVERVPPAPWVPTGMREGGGPMPMPDFSGGPSRRIGGFPSGSQPAVITHTTVDVVVPRAIVPSIYGEDGVCLRRICEISEAKITITDPRPEATETVIIISGTPEQTHAAQSLLQAFVLSETSAA</sequence>
<organism evidence="5 6">
    <name type="scientific">Vanilla planifolia</name>
    <name type="common">Vanilla</name>
    <dbReference type="NCBI Taxonomy" id="51239"/>
    <lineage>
        <taxon>Eukaryota</taxon>
        <taxon>Viridiplantae</taxon>
        <taxon>Streptophyta</taxon>
        <taxon>Embryophyta</taxon>
        <taxon>Tracheophyta</taxon>
        <taxon>Spermatophyta</taxon>
        <taxon>Magnoliopsida</taxon>
        <taxon>Liliopsida</taxon>
        <taxon>Asparagales</taxon>
        <taxon>Orchidaceae</taxon>
        <taxon>Vanilloideae</taxon>
        <taxon>Vanilleae</taxon>
        <taxon>Vanilla</taxon>
    </lineage>
</organism>
<evidence type="ECO:0000313" key="6">
    <source>
        <dbReference type="Proteomes" id="UP000636800"/>
    </source>
</evidence>
<dbReference type="SUPFAM" id="SSF54791">
    <property type="entry name" value="Eukaryotic type KH-domain (KH-domain type I)"/>
    <property type="match status" value="5"/>
</dbReference>
<dbReference type="EMBL" id="JADCNL010000009">
    <property type="protein sequence ID" value="KAG0466109.1"/>
    <property type="molecule type" value="Genomic_DNA"/>
</dbReference>
<dbReference type="GO" id="GO:0003723">
    <property type="term" value="F:RNA binding"/>
    <property type="evidence" value="ECO:0007669"/>
    <property type="project" value="UniProtKB-UniRule"/>
</dbReference>
<dbReference type="Pfam" id="PF00013">
    <property type="entry name" value="KH_1"/>
    <property type="match status" value="5"/>
</dbReference>
<dbReference type="InterPro" id="IPR036612">
    <property type="entry name" value="KH_dom_type_1_sf"/>
</dbReference>
<feature type="domain" description="K Homology" evidence="4">
    <location>
        <begin position="602"/>
        <end position="672"/>
    </location>
</feature>
<dbReference type="Proteomes" id="UP000636800">
    <property type="component" value="Unassembled WGS sequence"/>
</dbReference>
<reference evidence="5 6" key="1">
    <citation type="journal article" date="2020" name="Nat. Food">
        <title>A phased Vanilla planifolia genome enables genetic improvement of flavour and production.</title>
        <authorList>
            <person name="Hasing T."/>
            <person name="Tang H."/>
            <person name="Brym M."/>
            <person name="Khazi F."/>
            <person name="Huang T."/>
            <person name="Chambers A.H."/>
        </authorList>
    </citation>
    <scope>NUCLEOTIDE SEQUENCE [LARGE SCALE GENOMIC DNA]</scope>
    <source>
        <tissue evidence="5">Leaf</tissue>
    </source>
</reference>
<feature type="domain" description="K Homology" evidence="4">
    <location>
        <begin position="327"/>
        <end position="407"/>
    </location>
</feature>
<evidence type="ECO:0000256" key="1">
    <source>
        <dbReference type="ARBA" id="ARBA00022737"/>
    </source>
</evidence>
<dbReference type="InterPro" id="IPR004087">
    <property type="entry name" value="KH_dom"/>
</dbReference>
<name>A0A835QAM7_VANPL</name>
<dbReference type="PANTHER" id="PTHR10288">
    <property type="entry name" value="KH DOMAIN CONTAINING RNA BINDING PROTEIN"/>
    <property type="match status" value="1"/>
</dbReference>
<feature type="region of interest" description="Disordered" evidence="3">
    <location>
        <begin position="255"/>
        <end position="286"/>
    </location>
</feature>
<feature type="region of interest" description="Disordered" evidence="3">
    <location>
        <begin position="106"/>
        <end position="135"/>
    </location>
</feature>
<dbReference type="OrthoDB" id="432719at2759"/>
<keyword evidence="2" id="KW-0694">RNA-binding</keyword>
<dbReference type="InterPro" id="IPR004088">
    <property type="entry name" value="KH_dom_type_1"/>
</dbReference>
<dbReference type="Gene3D" id="3.30.310.210">
    <property type="match status" value="1"/>
</dbReference>
<dbReference type="PROSITE" id="PS50084">
    <property type="entry name" value="KH_TYPE_1"/>
    <property type="match status" value="5"/>
</dbReference>
<feature type="domain" description="K Homology" evidence="4">
    <location>
        <begin position="179"/>
        <end position="254"/>
    </location>
</feature>
<proteinExistence type="predicted"/>
<keyword evidence="6" id="KW-1185">Reference proteome</keyword>
<feature type="region of interest" description="Disordered" evidence="3">
    <location>
        <begin position="1"/>
        <end position="39"/>
    </location>
</feature>
<evidence type="ECO:0000256" key="3">
    <source>
        <dbReference type="SAM" id="MobiDB-lite"/>
    </source>
</evidence>
<dbReference type="SMART" id="SM00322">
    <property type="entry name" value="KH"/>
    <property type="match status" value="5"/>
</dbReference>
<protein>
    <recommendedName>
        <fullName evidence="4">K Homology domain-containing protein</fullName>
    </recommendedName>
</protein>
<accession>A0A835QAM7</accession>
<comment type="caution">
    <text evidence="5">The sequence shown here is derived from an EMBL/GenBank/DDBJ whole genome shotgun (WGS) entry which is preliminary data.</text>
</comment>
<dbReference type="Gene3D" id="3.30.1370.10">
    <property type="entry name" value="K Homology domain, type 1"/>
    <property type="match status" value="4"/>
</dbReference>
<feature type="domain" description="K Homology" evidence="4">
    <location>
        <begin position="43"/>
        <end position="113"/>
    </location>
</feature>
<keyword evidence="1" id="KW-0677">Repeat</keyword>
<dbReference type="AlphaFoldDB" id="A0A835QAM7"/>
<dbReference type="CDD" id="cd22459">
    <property type="entry name" value="KH-I_PEPPER_rpt1_like"/>
    <property type="match status" value="2"/>
</dbReference>